<sequence length="113" mass="12193">MEPPSGSDFGVPSCTVASDRATLPAKHYGIDCGDKGQLPQLTWIGPSSLELPHTATYGDVMKKLLTLSENGGTFSRRRPIVFPGHDFPSDLLDVASLYSTAIPHQPDRIRTQG</sequence>
<dbReference type="Proteomes" id="UP000221165">
    <property type="component" value="Unassembled WGS sequence"/>
</dbReference>
<proteinExistence type="predicted"/>
<dbReference type="AlphaFoldDB" id="A0A2C6KQJ6"/>
<comment type="caution">
    <text evidence="1">The sequence shown here is derived from an EMBL/GenBank/DDBJ whole genome shotgun (WGS) entry which is preliminary data.</text>
</comment>
<dbReference type="VEuPathDB" id="ToxoDB:CSUI_006788"/>
<dbReference type="GeneID" id="94430151"/>
<reference evidence="1 2" key="1">
    <citation type="journal article" date="2017" name="Int. J. Parasitol.">
        <title>The genome of the protozoan parasite Cystoisospora suis and a reverse vaccinology approach to identify vaccine candidates.</title>
        <authorList>
            <person name="Palmieri N."/>
            <person name="Shrestha A."/>
            <person name="Ruttkowski B."/>
            <person name="Beck T."/>
            <person name="Vogl C."/>
            <person name="Tomley F."/>
            <person name="Blake D.P."/>
            <person name="Joachim A."/>
        </authorList>
    </citation>
    <scope>NUCLEOTIDE SEQUENCE [LARGE SCALE GENOMIC DNA]</scope>
    <source>
        <strain evidence="1 2">Wien I</strain>
    </source>
</reference>
<accession>A0A2C6KQJ6</accession>
<name>A0A2C6KQJ6_9APIC</name>
<protein>
    <submittedName>
        <fullName evidence="1">Phosphatidylethanolamine-binding protein</fullName>
    </submittedName>
</protein>
<evidence type="ECO:0000313" key="1">
    <source>
        <dbReference type="EMBL" id="PHJ19379.1"/>
    </source>
</evidence>
<keyword evidence="2" id="KW-1185">Reference proteome</keyword>
<evidence type="ECO:0000313" key="2">
    <source>
        <dbReference type="Proteomes" id="UP000221165"/>
    </source>
</evidence>
<dbReference type="EMBL" id="MIGC01003486">
    <property type="protein sequence ID" value="PHJ19379.1"/>
    <property type="molecule type" value="Genomic_DNA"/>
</dbReference>
<gene>
    <name evidence="1" type="ORF">CSUI_006788</name>
</gene>
<organism evidence="1 2">
    <name type="scientific">Cystoisospora suis</name>
    <dbReference type="NCBI Taxonomy" id="483139"/>
    <lineage>
        <taxon>Eukaryota</taxon>
        <taxon>Sar</taxon>
        <taxon>Alveolata</taxon>
        <taxon>Apicomplexa</taxon>
        <taxon>Conoidasida</taxon>
        <taxon>Coccidia</taxon>
        <taxon>Eucoccidiorida</taxon>
        <taxon>Eimeriorina</taxon>
        <taxon>Sarcocystidae</taxon>
        <taxon>Cystoisospora</taxon>
    </lineage>
</organism>
<dbReference type="OrthoDB" id="330912at2759"/>
<dbReference type="RefSeq" id="XP_067921080.1">
    <property type="nucleotide sequence ID" value="XM_068066940.1"/>
</dbReference>